<organism evidence="2 3">
    <name type="scientific">Klebsiella pneumoniae subsp. pneumoniae (strain HS11286)</name>
    <dbReference type="NCBI Taxonomy" id="1125630"/>
    <lineage>
        <taxon>Bacteria</taxon>
        <taxon>Pseudomonadati</taxon>
        <taxon>Pseudomonadota</taxon>
        <taxon>Gammaproteobacteria</taxon>
        <taxon>Enterobacterales</taxon>
        <taxon>Enterobacteriaceae</taxon>
        <taxon>Klebsiella/Raoultella group</taxon>
        <taxon>Klebsiella</taxon>
        <taxon>Klebsiella pneumoniae complex</taxon>
    </lineage>
</organism>
<reference evidence="2 3" key="1">
    <citation type="journal article" date="2012" name="J. Bacteriol.">
        <title>Complete genome sequence of Klebsiella pneumoniae subsp. pneumoniae HS11286, a multidrug-resistant strain isolated from human sputum.</title>
        <authorList>
            <person name="Liu P."/>
            <person name="Li P."/>
            <person name="Jiang X."/>
            <person name="Bi D."/>
            <person name="Xie Y."/>
            <person name="Tai C."/>
            <person name="Deng Z."/>
            <person name="Rajakumar K."/>
            <person name="Ou H.Y."/>
        </authorList>
    </citation>
    <scope>NUCLEOTIDE SEQUENCE [LARGE SCALE GENOMIC DNA]</scope>
    <source>
        <strain evidence="2 3">HS11286</strain>
    </source>
</reference>
<dbReference type="RefSeq" id="YP_005227005.1">
    <property type="nucleotide sequence ID" value="NC_016845.1"/>
</dbReference>
<evidence type="ECO:0000256" key="1">
    <source>
        <dbReference type="SAM" id="MobiDB-lite"/>
    </source>
</evidence>
<dbReference type="GeneID" id="11847723"/>
<sequence>MASLPGGGAGCFASGMTQLDPQTDRRPGPNIFDYAAQGVFGFIIPQPQIPRGDTPRRLYRRGFQINRPAPEKASWPRWIRCQEVALPSSAEY</sequence>
<dbReference type="HOGENOM" id="CLU_2409390_0_0_6"/>
<feature type="compositionally biased region" description="Gly residues" evidence="1">
    <location>
        <begin position="1"/>
        <end position="10"/>
    </location>
</feature>
<evidence type="ECO:0000313" key="2">
    <source>
        <dbReference type="EMBL" id="AEW61404.1"/>
    </source>
</evidence>
<dbReference type="EMBL" id="CP003200">
    <property type="protein sequence ID" value="AEW61404.1"/>
    <property type="molecule type" value="Genomic_DNA"/>
</dbReference>
<protein>
    <submittedName>
        <fullName evidence="2">Uncharacterized protein</fullName>
    </submittedName>
</protein>
<dbReference type="AlphaFoldDB" id="A0A0H3GXN4"/>
<feature type="region of interest" description="Disordered" evidence="1">
    <location>
        <begin position="1"/>
        <end position="28"/>
    </location>
</feature>
<dbReference type="KEGG" id="kpm:KPHS_27060"/>
<accession>A0A0H3GXN4</accession>
<dbReference type="Proteomes" id="UP000007841">
    <property type="component" value="Chromosome"/>
</dbReference>
<gene>
    <name evidence="2" type="ordered locus">KPHS_27060</name>
</gene>
<name>A0A0H3GXN4_KLEPH</name>
<evidence type="ECO:0000313" key="3">
    <source>
        <dbReference type="Proteomes" id="UP000007841"/>
    </source>
</evidence>
<dbReference type="PATRIC" id="fig|1125630.4.peg.2628"/>
<keyword evidence="3" id="KW-1185">Reference proteome</keyword>
<dbReference type="RefSeq" id="WP_014343073.1">
    <property type="nucleotide sequence ID" value="NC_016845.1"/>
</dbReference>
<proteinExistence type="predicted"/>